<proteinExistence type="predicted"/>
<comment type="caution">
    <text evidence="5">The sequence shown here is derived from an EMBL/GenBank/DDBJ whole genome shotgun (WGS) entry which is preliminary data.</text>
</comment>
<sequence>MNESSAFRECSPGLPPYLETRKTGDRRLKVLFIALWYPYDDNPSCGVFTKEHARAAARNNEVRVLHVIEGKPSCLLPRRQESGADDGAYDVTRVYRHRFAPIALLERKADDVAIQMKRSTRFYKRLSGCAMAGLAKIIRASRSPGYSVSVMRAFRKLRAEGWTPDIIHAHVYAAGFPAVIIGRLYGIPVVVSEHFSLLARGELNVLERLKARFVARRADALLPVSPLLAEALVRYGARGNISVVPNIVDTSLFHFSERPVSAERPRMLAVLSSNPGKGFDCLIDAAAILFERRPGAFLKILGVDREKYETNPRALCLINKGALEIRARQDKEYVARSMIECDFLVHPTLFETFGIVAFEAMACGKPVVASKIRAFEETMPAMGGILFPPGDSGALAEAVEYMIDHLGEYGGEELASFIEREFGWLRITQMLDGVYRSLA</sequence>
<evidence type="ECO:0008006" key="7">
    <source>
        <dbReference type="Google" id="ProtNLM"/>
    </source>
</evidence>
<feature type="domain" description="Glycosyl transferase family 1" evidence="3">
    <location>
        <begin position="263"/>
        <end position="404"/>
    </location>
</feature>
<dbReference type="InterPro" id="IPR028098">
    <property type="entry name" value="Glyco_trans_4-like_N"/>
</dbReference>
<dbReference type="AlphaFoldDB" id="A0A2N3G6Q2"/>
<dbReference type="SUPFAM" id="SSF53756">
    <property type="entry name" value="UDP-Glycosyltransferase/glycogen phosphorylase"/>
    <property type="match status" value="1"/>
</dbReference>
<evidence type="ECO:0000259" key="4">
    <source>
        <dbReference type="Pfam" id="PF13439"/>
    </source>
</evidence>
<dbReference type="Proteomes" id="UP000233654">
    <property type="component" value="Unassembled WGS sequence"/>
</dbReference>
<dbReference type="PANTHER" id="PTHR45947:SF3">
    <property type="entry name" value="SULFOQUINOVOSYL TRANSFERASE SQD2"/>
    <property type="match status" value="1"/>
</dbReference>
<evidence type="ECO:0000256" key="1">
    <source>
        <dbReference type="ARBA" id="ARBA00022676"/>
    </source>
</evidence>
<name>A0A2N3G6Q2_9ACTN</name>
<dbReference type="Pfam" id="PF13439">
    <property type="entry name" value="Glyco_transf_4"/>
    <property type="match status" value="1"/>
</dbReference>
<evidence type="ECO:0000256" key="2">
    <source>
        <dbReference type="ARBA" id="ARBA00022679"/>
    </source>
</evidence>
<evidence type="ECO:0000313" key="6">
    <source>
        <dbReference type="Proteomes" id="UP000233654"/>
    </source>
</evidence>
<dbReference type="InterPro" id="IPR001296">
    <property type="entry name" value="Glyco_trans_1"/>
</dbReference>
<dbReference type="Pfam" id="PF00534">
    <property type="entry name" value="Glycos_transf_1"/>
    <property type="match status" value="1"/>
</dbReference>
<reference evidence="5 6" key="1">
    <citation type="journal article" date="2017" name="ISME J.">
        <title>Potential for microbial H2 and metal transformations associated with novel bacteria and archaea in deep terrestrial subsurface sediments.</title>
        <authorList>
            <person name="Hernsdorf A.W."/>
            <person name="Amano Y."/>
            <person name="Miyakawa K."/>
            <person name="Ise K."/>
            <person name="Suzuki Y."/>
            <person name="Anantharaman K."/>
            <person name="Probst A."/>
            <person name="Burstein D."/>
            <person name="Thomas B.C."/>
            <person name="Banfield J.F."/>
        </authorList>
    </citation>
    <scope>NUCLEOTIDE SEQUENCE [LARGE SCALE GENOMIC DNA]</scope>
    <source>
        <strain evidence="5">HGW-Actinobacteria-3</strain>
    </source>
</reference>
<protein>
    <recommendedName>
        <fullName evidence="7">Glycosyltransferase</fullName>
    </recommendedName>
</protein>
<dbReference type="Gene3D" id="3.40.50.2000">
    <property type="entry name" value="Glycogen Phosphorylase B"/>
    <property type="match status" value="2"/>
</dbReference>
<keyword evidence="1" id="KW-0328">Glycosyltransferase</keyword>
<dbReference type="GO" id="GO:0016757">
    <property type="term" value="F:glycosyltransferase activity"/>
    <property type="evidence" value="ECO:0007669"/>
    <property type="project" value="UniProtKB-KW"/>
</dbReference>
<dbReference type="PANTHER" id="PTHR45947">
    <property type="entry name" value="SULFOQUINOVOSYL TRANSFERASE SQD2"/>
    <property type="match status" value="1"/>
</dbReference>
<feature type="domain" description="Glycosyltransferase subfamily 4-like N-terminal" evidence="4">
    <location>
        <begin position="140"/>
        <end position="251"/>
    </location>
</feature>
<accession>A0A2N3G6Q2</accession>
<keyword evidence="2" id="KW-0808">Transferase</keyword>
<dbReference type="InterPro" id="IPR050194">
    <property type="entry name" value="Glycosyltransferase_grp1"/>
</dbReference>
<dbReference type="EMBL" id="PHEX01000018">
    <property type="protein sequence ID" value="PKQ28397.1"/>
    <property type="molecule type" value="Genomic_DNA"/>
</dbReference>
<dbReference type="GO" id="GO:1901137">
    <property type="term" value="P:carbohydrate derivative biosynthetic process"/>
    <property type="evidence" value="ECO:0007669"/>
    <property type="project" value="UniProtKB-ARBA"/>
</dbReference>
<gene>
    <name evidence="5" type="ORF">CVT63_03090</name>
</gene>
<evidence type="ECO:0000259" key="3">
    <source>
        <dbReference type="Pfam" id="PF00534"/>
    </source>
</evidence>
<organism evidence="5 6">
    <name type="scientific">Candidatus Anoxymicrobium japonicum</name>
    <dbReference type="NCBI Taxonomy" id="2013648"/>
    <lineage>
        <taxon>Bacteria</taxon>
        <taxon>Bacillati</taxon>
        <taxon>Actinomycetota</taxon>
        <taxon>Candidatus Geothermincolia</taxon>
        <taxon>Candidatus Geothermincolales</taxon>
        <taxon>Candidatus Anoxymicrobiaceae</taxon>
        <taxon>Candidatus Anoxymicrobium</taxon>
    </lineage>
</organism>
<evidence type="ECO:0000313" key="5">
    <source>
        <dbReference type="EMBL" id="PKQ28397.1"/>
    </source>
</evidence>